<dbReference type="EMBL" id="JAKKZF010000001">
    <property type="protein sequence ID" value="MCG0061742.1"/>
    <property type="molecule type" value="Genomic_DNA"/>
</dbReference>
<evidence type="ECO:0000313" key="3">
    <source>
        <dbReference type="Proteomes" id="UP001299012"/>
    </source>
</evidence>
<evidence type="ECO:0000256" key="1">
    <source>
        <dbReference type="SAM" id="MobiDB-lite"/>
    </source>
</evidence>
<feature type="compositionally biased region" description="Low complexity" evidence="1">
    <location>
        <begin position="139"/>
        <end position="169"/>
    </location>
</feature>
<feature type="region of interest" description="Disordered" evidence="1">
    <location>
        <begin position="134"/>
        <end position="169"/>
    </location>
</feature>
<reference evidence="2 3" key="1">
    <citation type="submission" date="2022-01" db="EMBL/GenBank/DDBJ databases">
        <title>Draft Genome Sequences of Seven Type Strains of the Genus Streptomyces.</title>
        <authorList>
            <person name="Aziz S."/>
            <person name="Coretto E."/>
            <person name="Chronakova A."/>
            <person name="Sproer C."/>
            <person name="Huber K."/>
            <person name="Nouioui I."/>
            <person name="Gross H."/>
        </authorList>
    </citation>
    <scope>NUCLEOTIDE SEQUENCE [LARGE SCALE GENOMIC DNA]</scope>
    <source>
        <strain evidence="2 3">DSM 41685</strain>
    </source>
</reference>
<proteinExistence type="predicted"/>
<dbReference type="Proteomes" id="UP001299012">
    <property type="component" value="Unassembled WGS sequence"/>
</dbReference>
<gene>
    <name evidence="2" type="ORF">L0F81_00310</name>
</gene>
<comment type="caution">
    <text evidence="2">The sequence shown here is derived from an EMBL/GenBank/DDBJ whole genome shotgun (WGS) entry which is preliminary data.</text>
</comment>
<accession>A0ABS9J853</accession>
<dbReference type="RefSeq" id="WP_086698258.1">
    <property type="nucleotide sequence ID" value="NZ_JAKKZF010000001.1"/>
</dbReference>
<keyword evidence="3" id="KW-1185">Reference proteome</keyword>
<evidence type="ECO:0000313" key="2">
    <source>
        <dbReference type="EMBL" id="MCG0061742.1"/>
    </source>
</evidence>
<name>A0ABS9J853_9ACTN</name>
<sequence>MIVSYTHDDGTVEQVSTDELSTVESAAIEKVTGMDWAAVERALRVQDPTAMRAVLWTHRKRANPPLRFSDFDVPAWKRRLKARLEREEIEEIVEELLRDDDSEQAQGEALHYLRKFAHDPADVDAVWADATGPKGNVLAAVPSPAVTPADSPSSSTDADWATSSTSTGA</sequence>
<evidence type="ECO:0008006" key="4">
    <source>
        <dbReference type="Google" id="ProtNLM"/>
    </source>
</evidence>
<protein>
    <recommendedName>
        <fullName evidence="4">HEAT repeat domain-containing protein</fullName>
    </recommendedName>
</protein>
<organism evidence="2 3">
    <name type="scientific">Streptomyces tricolor</name>
    <dbReference type="NCBI Taxonomy" id="68277"/>
    <lineage>
        <taxon>Bacteria</taxon>
        <taxon>Bacillati</taxon>
        <taxon>Actinomycetota</taxon>
        <taxon>Actinomycetes</taxon>
        <taxon>Kitasatosporales</taxon>
        <taxon>Streptomycetaceae</taxon>
        <taxon>Streptomyces</taxon>
        <taxon>Streptomyces violaceoruber group</taxon>
    </lineage>
</organism>